<evidence type="ECO:0000256" key="2">
    <source>
        <dbReference type="ARBA" id="ARBA00023125"/>
    </source>
</evidence>
<dbReference type="PRINTS" id="PR00035">
    <property type="entry name" value="HTHGNTR"/>
</dbReference>
<dbReference type="PANTHER" id="PTHR30146:SF150">
    <property type="entry name" value="ARABINOSE METABOLISM TRANSCRIPTIONAL REPRESSOR"/>
    <property type="match status" value="1"/>
</dbReference>
<dbReference type="SUPFAM" id="SSF46785">
    <property type="entry name" value="Winged helix' DNA-binding domain"/>
    <property type="match status" value="1"/>
</dbReference>
<dbReference type="GeneID" id="83012287"/>
<dbReference type="AlphaFoldDB" id="A0A173YA09"/>
<evidence type="ECO:0000256" key="1">
    <source>
        <dbReference type="ARBA" id="ARBA00023015"/>
    </source>
</evidence>
<evidence type="ECO:0000313" key="6">
    <source>
        <dbReference type="Proteomes" id="UP000095558"/>
    </source>
</evidence>
<accession>A0A173YA09</accession>
<dbReference type="Pfam" id="PF13377">
    <property type="entry name" value="Peripla_BP_3"/>
    <property type="match status" value="1"/>
</dbReference>
<dbReference type="PANTHER" id="PTHR30146">
    <property type="entry name" value="LACI-RELATED TRANSCRIPTIONAL REPRESSOR"/>
    <property type="match status" value="1"/>
</dbReference>
<dbReference type="PROSITE" id="PS50949">
    <property type="entry name" value="HTH_GNTR"/>
    <property type="match status" value="1"/>
</dbReference>
<name>A0A173YA09_9CLOT</name>
<dbReference type="CDD" id="cd01541">
    <property type="entry name" value="PBP1_AraR"/>
    <property type="match status" value="1"/>
</dbReference>
<keyword evidence="2" id="KW-0238">DNA-binding</keyword>
<dbReference type="GO" id="GO:0000976">
    <property type="term" value="F:transcription cis-regulatory region binding"/>
    <property type="evidence" value="ECO:0007669"/>
    <property type="project" value="TreeGrafter"/>
</dbReference>
<dbReference type="RefSeq" id="WP_172676137.1">
    <property type="nucleotide sequence ID" value="NZ_CYYT01000006.1"/>
</dbReference>
<gene>
    <name evidence="5" type="primary">araR</name>
    <name evidence="5" type="ORF">ERS852470_00296</name>
</gene>
<sequence>MEKTIKYIEIFEYYRDKILNGEMVYGEKLPTEQEIGELFSVSRHTVRQSILELEKQGYIYRERSKGAYVDKLEKSKKTKSKMIIVITTYVSEYIFPFLIKGIEEVLSKNGYDILLLSTNNEKQKEREQLKKLLEYDVVGAIIEPTASALGNTNEDYYKEISNNNIPYLMINAAYDKDKQSYVAIDDEKGGYTICKYLIDLGHKRIAGLFKEDDVQGIERKKGYLRALEENNIEIDSTIVGKFKTFEEDFYIDGFTRSLLCRNDRPTAIFCYNDKVAIKVVKVAEELGLKIPEDLSIVGYDNDATVSAVLDCGITTISHPKEELGKKAAEMLLRLINGEQEKVSYIFEPEIVVKNSVKRI</sequence>
<dbReference type="GO" id="GO:0003700">
    <property type="term" value="F:DNA-binding transcription factor activity"/>
    <property type="evidence" value="ECO:0007669"/>
    <property type="project" value="InterPro"/>
</dbReference>
<dbReference type="InterPro" id="IPR000524">
    <property type="entry name" value="Tscrpt_reg_HTH_GntR"/>
</dbReference>
<dbReference type="CDD" id="cd07377">
    <property type="entry name" value="WHTH_GntR"/>
    <property type="match status" value="1"/>
</dbReference>
<evidence type="ECO:0000259" key="4">
    <source>
        <dbReference type="PROSITE" id="PS50949"/>
    </source>
</evidence>
<dbReference type="Gene3D" id="3.40.50.2300">
    <property type="match status" value="2"/>
</dbReference>
<dbReference type="Pfam" id="PF00392">
    <property type="entry name" value="GntR"/>
    <property type="match status" value="1"/>
</dbReference>
<dbReference type="SMART" id="SM00345">
    <property type="entry name" value="HTH_GNTR"/>
    <property type="match status" value="1"/>
</dbReference>
<evidence type="ECO:0000256" key="3">
    <source>
        <dbReference type="ARBA" id="ARBA00023163"/>
    </source>
</evidence>
<protein>
    <submittedName>
        <fullName evidence="5">Arabinose metabolism transcriptional repressor AraR</fullName>
    </submittedName>
</protein>
<dbReference type="InterPro" id="IPR036388">
    <property type="entry name" value="WH-like_DNA-bd_sf"/>
</dbReference>
<dbReference type="EMBL" id="CYZV01000002">
    <property type="protein sequence ID" value="CUN59986.1"/>
    <property type="molecule type" value="Genomic_DNA"/>
</dbReference>
<dbReference type="InterPro" id="IPR028082">
    <property type="entry name" value="Peripla_BP_I"/>
</dbReference>
<dbReference type="InterPro" id="IPR033532">
    <property type="entry name" value="AraR_ligand_bind_dom"/>
</dbReference>
<keyword evidence="1" id="KW-0805">Transcription regulation</keyword>
<keyword evidence="3" id="KW-0804">Transcription</keyword>
<dbReference type="Proteomes" id="UP000095558">
    <property type="component" value="Unassembled WGS sequence"/>
</dbReference>
<organism evidence="5 6">
    <name type="scientific">Clostridium disporicum</name>
    <dbReference type="NCBI Taxonomy" id="84024"/>
    <lineage>
        <taxon>Bacteria</taxon>
        <taxon>Bacillati</taxon>
        <taxon>Bacillota</taxon>
        <taxon>Clostridia</taxon>
        <taxon>Eubacteriales</taxon>
        <taxon>Clostridiaceae</taxon>
        <taxon>Clostridium</taxon>
    </lineage>
</organism>
<dbReference type="InterPro" id="IPR036390">
    <property type="entry name" value="WH_DNA-bd_sf"/>
</dbReference>
<evidence type="ECO:0000313" key="5">
    <source>
        <dbReference type="EMBL" id="CUN59986.1"/>
    </source>
</evidence>
<proteinExistence type="predicted"/>
<reference evidence="5 6" key="1">
    <citation type="submission" date="2015-09" db="EMBL/GenBank/DDBJ databases">
        <authorList>
            <consortium name="Pathogen Informatics"/>
        </authorList>
    </citation>
    <scope>NUCLEOTIDE SEQUENCE [LARGE SCALE GENOMIC DNA]</scope>
    <source>
        <strain evidence="5 6">2789STDY5834855</strain>
    </source>
</reference>
<dbReference type="Gene3D" id="1.10.10.10">
    <property type="entry name" value="Winged helix-like DNA-binding domain superfamily/Winged helix DNA-binding domain"/>
    <property type="match status" value="1"/>
</dbReference>
<dbReference type="InterPro" id="IPR046335">
    <property type="entry name" value="LacI/GalR-like_sensor"/>
</dbReference>
<dbReference type="SUPFAM" id="SSF53822">
    <property type="entry name" value="Periplasmic binding protein-like I"/>
    <property type="match status" value="1"/>
</dbReference>
<feature type="domain" description="HTH gntR-type" evidence="4">
    <location>
        <begin position="4"/>
        <end position="72"/>
    </location>
</feature>